<proteinExistence type="predicted"/>
<dbReference type="FunFam" id="1.25.40.10:FF:000344">
    <property type="entry name" value="Pentatricopeptide repeat-containing protein"/>
    <property type="match status" value="1"/>
</dbReference>
<dbReference type="GO" id="GO:0003723">
    <property type="term" value="F:RNA binding"/>
    <property type="evidence" value="ECO:0007669"/>
    <property type="project" value="InterPro"/>
</dbReference>
<evidence type="ECO:0000313" key="4">
    <source>
        <dbReference type="Proteomes" id="UP000825935"/>
    </source>
</evidence>
<protein>
    <recommendedName>
        <fullName evidence="5">Pentatricopeptide repeat-containing protein</fullName>
    </recommendedName>
</protein>
<feature type="repeat" description="PPR" evidence="2">
    <location>
        <begin position="412"/>
        <end position="446"/>
    </location>
</feature>
<dbReference type="Pfam" id="PF13041">
    <property type="entry name" value="PPR_2"/>
    <property type="match status" value="5"/>
</dbReference>
<dbReference type="Gene3D" id="1.25.40.10">
    <property type="entry name" value="Tetratricopeptide repeat domain"/>
    <property type="match status" value="4"/>
</dbReference>
<dbReference type="FunFam" id="1.25.40.10:FF:000285">
    <property type="entry name" value="Pentatricopeptide repeat-containing protein, chloroplastic"/>
    <property type="match status" value="1"/>
</dbReference>
<keyword evidence="4" id="KW-1185">Reference proteome</keyword>
<dbReference type="AlphaFoldDB" id="A0A8T2SXJ3"/>
<dbReference type="FunFam" id="1.25.40.10:FF:000242">
    <property type="entry name" value="Pentatricopeptide repeat-containing protein"/>
    <property type="match status" value="1"/>
</dbReference>
<evidence type="ECO:0000256" key="2">
    <source>
        <dbReference type="PROSITE-ProRule" id="PRU00708"/>
    </source>
</evidence>
<evidence type="ECO:0008006" key="5">
    <source>
        <dbReference type="Google" id="ProtNLM"/>
    </source>
</evidence>
<dbReference type="InterPro" id="IPR011990">
    <property type="entry name" value="TPR-like_helical_dom_sf"/>
</dbReference>
<feature type="repeat" description="PPR" evidence="2">
    <location>
        <begin position="208"/>
        <end position="242"/>
    </location>
</feature>
<feature type="repeat" description="PPR" evidence="2">
    <location>
        <begin position="514"/>
        <end position="549"/>
    </location>
</feature>
<dbReference type="InterPro" id="IPR046960">
    <property type="entry name" value="PPR_At4g14850-like_plant"/>
</dbReference>
<dbReference type="NCBIfam" id="TIGR00756">
    <property type="entry name" value="PPR"/>
    <property type="match status" value="5"/>
</dbReference>
<feature type="repeat" description="PPR" evidence="2">
    <location>
        <begin position="173"/>
        <end position="207"/>
    </location>
</feature>
<dbReference type="PANTHER" id="PTHR24015:SF548">
    <property type="entry name" value="OS08G0340900 PROTEIN"/>
    <property type="match status" value="1"/>
</dbReference>
<keyword evidence="1" id="KW-0677">Repeat</keyword>
<dbReference type="PANTHER" id="PTHR24015">
    <property type="entry name" value="OS07G0578800 PROTEIN-RELATED"/>
    <property type="match status" value="1"/>
</dbReference>
<comment type="caution">
    <text evidence="3">The sequence shown here is derived from an EMBL/GenBank/DDBJ whole genome shotgun (WGS) entry which is preliminary data.</text>
</comment>
<evidence type="ECO:0000256" key="1">
    <source>
        <dbReference type="ARBA" id="ARBA00022737"/>
    </source>
</evidence>
<dbReference type="Proteomes" id="UP000825935">
    <property type="component" value="Chromosome 16"/>
</dbReference>
<feature type="repeat" description="PPR" evidence="2">
    <location>
        <begin position="275"/>
        <end position="309"/>
    </location>
</feature>
<dbReference type="PROSITE" id="PS51375">
    <property type="entry name" value="PPR"/>
    <property type="match status" value="8"/>
</dbReference>
<evidence type="ECO:0000313" key="3">
    <source>
        <dbReference type="EMBL" id="KAH7387230.1"/>
    </source>
</evidence>
<organism evidence="3 4">
    <name type="scientific">Ceratopteris richardii</name>
    <name type="common">Triangle waterfern</name>
    <dbReference type="NCBI Taxonomy" id="49495"/>
    <lineage>
        <taxon>Eukaryota</taxon>
        <taxon>Viridiplantae</taxon>
        <taxon>Streptophyta</taxon>
        <taxon>Embryophyta</taxon>
        <taxon>Tracheophyta</taxon>
        <taxon>Polypodiopsida</taxon>
        <taxon>Polypodiidae</taxon>
        <taxon>Polypodiales</taxon>
        <taxon>Pteridineae</taxon>
        <taxon>Pteridaceae</taxon>
        <taxon>Parkerioideae</taxon>
        <taxon>Ceratopteris</taxon>
    </lineage>
</organism>
<accession>A0A8T2SXJ3</accession>
<feature type="repeat" description="PPR" evidence="2">
    <location>
        <begin position="377"/>
        <end position="411"/>
    </location>
</feature>
<sequence>MKAEEANLIDLLRACSKKKNLHQGFRIHANALRRGLPTRGTRVAECLVSLYVKCGAIFKAQALLDGFGVRDVIYWTEVMAGLIRSGQSQLVLRCYAQMQHEQILPDAITYTCILKACGTQGDLELGKDIHEKVVEQGLLQKDGMLGTALVNMYAKCGALHKAHHVLEGLPVRDVISWNALISGYAQHGQGQDALDCFACMDEEGLYPNAVTFTCVLRACGSIGEVNKGKQIHDTIMKQGLLKNDIKLSNALIDMYIKCNKLTIAKEILESLPIRDVVSWSSLIGGYAGQGQGQAALDCFRKMQSEGFSPNAVTLIHLLQACSSIGAVEEGEKIHDEVMRQGLLQESIVVGNALIDMYAKCGALTKAQKVFDDLPVRNIVSWCTIIASYARAQQGQRAIGCMERMQQEGFSPNPVTFTCMLKACGNLGAAEKGQELHDHISKEGFLKGNLVLGTALLDMYAKCGDLDKAHGVLEVLPLGDVISWSTLIAGYAQQGHAEKALNCFESMQHKGIVPDSITFSCVLNACSHSGLVKEGETLFKDMTNKFGIEPKLEHYVSMVALFGQAGHLDKAIEIVRKVPSSLLSSGIWFSLMGSLKRWGDTSKGQWAFEEAVHLHKNANSWHTSAI</sequence>
<dbReference type="Pfam" id="PF01535">
    <property type="entry name" value="PPR"/>
    <property type="match status" value="2"/>
</dbReference>
<name>A0A8T2SXJ3_CERRI</name>
<dbReference type="FunFam" id="1.25.40.10:FF:000031">
    <property type="entry name" value="Pentatricopeptide repeat-containing protein mitochondrial"/>
    <property type="match status" value="1"/>
</dbReference>
<dbReference type="EMBL" id="CM035421">
    <property type="protein sequence ID" value="KAH7387231.1"/>
    <property type="molecule type" value="Genomic_DNA"/>
</dbReference>
<dbReference type="EMBL" id="CM035421">
    <property type="protein sequence ID" value="KAH7387230.1"/>
    <property type="molecule type" value="Genomic_DNA"/>
</dbReference>
<dbReference type="OrthoDB" id="185373at2759"/>
<feature type="repeat" description="PPR" evidence="2">
    <location>
        <begin position="106"/>
        <end position="140"/>
    </location>
</feature>
<dbReference type="InterPro" id="IPR002885">
    <property type="entry name" value="PPR_rpt"/>
</dbReference>
<dbReference type="GO" id="GO:0009451">
    <property type="term" value="P:RNA modification"/>
    <property type="evidence" value="ECO:0007669"/>
    <property type="project" value="InterPro"/>
</dbReference>
<gene>
    <name evidence="3" type="ORF">KP509_16G011900</name>
</gene>
<feature type="repeat" description="PPR" evidence="2">
    <location>
        <begin position="479"/>
        <end position="513"/>
    </location>
</feature>
<dbReference type="OMA" id="SECYHIT"/>
<reference evidence="3" key="1">
    <citation type="submission" date="2021-08" db="EMBL/GenBank/DDBJ databases">
        <title>WGS assembly of Ceratopteris richardii.</title>
        <authorList>
            <person name="Marchant D.B."/>
            <person name="Chen G."/>
            <person name="Jenkins J."/>
            <person name="Shu S."/>
            <person name="Leebens-Mack J."/>
            <person name="Grimwood J."/>
            <person name="Schmutz J."/>
            <person name="Soltis P."/>
            <person name="Soltis D."/>
            <person name="Chen Z.-H."/>
        </authorList>
    </citation>
    <scope>NUCLEOTIDE SEQUENCE</scope>
    <source>
        <strain evidence="3">Whitten #5841</strain>
        <tissue evidence="3">Leaf</tissue>
    </source>
</reference>